<sequence length="196" mass="21609">MKRQGLQTQASRSAVSGGEMAVTDEHKSDRHGVLVQLMSVDEAAFVSPVSRLHLLTFLTFPRRAMLGACFQTLRSKGIYIIQATAVDDLTYECGLGRLYLEEVYLHLRGRRVDNYFGNITFNTLDRDSNLNLPVIGSRVYFESNALDHTATEAGFSRSRARSLAQSGHLSLQPSLARSLTQSGRPLTCGTHFSGGK</sequence>
<proteinExistence type="predicted"/>
<protein>
    <submittedName>
        <fullName evidence="2">Uncharacterized protein</fullName>
    </submittedName>
</protein>
<accession>A0A7R9IEF3</accession>
<evidence type="ECO:0000313" key="2">
    <source>
        <dbReference type="EMBL" id="CAD7456889.1"/>
    </source>
</evidence>
<name>A0A7R9IEF3_9NEOP</name>
<dbReference type="EMBL" id="OE001470">
    <property type="protein sequence ID" value="CAD7456889.1"/>
    <property type="molecule type" value="Genomic_DNA"/>
</dbReference>
<feature type="region of interest" description="Disordered" evidence="1">
    <location>
        <begin position="1"/>
        <end position="26"/>
    </location>
</feature>
<feature type="compositionally biased region" description="Polar residues" evidence="1">
    <location>
        <begin position="1"/>
        <end position="14"/>
    </location>
</feature>
<gene>
    <name evidence="2" type="ORF">TTEB3V08_LOCUS4904</name>
</gene>
<organism evidence="2">
    <name type="scientific">Timema tahoe</name>
    <dbReference type="NCBI Taxonomy" id="61484"/>
    <lineage>
        <taxon>Eukaryota</taxon>
        <taxon>Metazoa</taxon>
        <taxon>Ecdysozoa</taxon>
        <taxon>Arthropoda</taxon>
        <taxon>Hexapoda</taxon>
        <taxon>Insecta</taxon>
        <taxon>Pterygota</taxon>
        <taxon>Neoptera</taxon>
        <taxon>Polyneoptera</taxon>
        <taxon>Phasmatodea</taxon>
        <taxon>Timematodea</taxon>
        <taxon>Timematoidea</taxon>
        <taxon>Timematidae</taxon>
        <taxon>Timema</taxon>
    </lineage>
</organism>
<reference evidence="2" key="1">
    <citation type="submission" date="2020-11" db="EMBL/GenBank/DDBJ databases">
        <authorList>
            <person name="Tran Van P."/>
        </authorList>
    </citation>
    <scope>NUCLEOTIDE SEQUENCE</scope>
</reference>
<evidence type="ECO:0000256" key="1">
    <source>
        <dbReference type="SAM" id="MobiDB-lite"/>
    </source>
</evidence>
<dbReference type="AlphaFoldDB" id="A0A7R9IEF3"/>